<feature type="compositionally biased region" description="Basic and acidic residues" evidence="1">
    <location>
        <begin position="91"/>
        <end position="114"/>
    </location>
</feature>
<evidence type="ECO:0000313" key="2">
    <source>
        <dbReference type="EMBL" id="KAF2969483.1"/>
    </source>
</evidence>
<dbReference type="EMBL" id="WUBL01000035">
    <property type="protein sequence ID" value="KAF2969483.1"/>
    <property type="molecule type" value="Genomic_DNA"/>
</dbReference>
<sequence length="248" mass="27185">MPNPALYLDERGIRNHFNTDSRGHRSISVYRRSLCQHSMRREAPSGSVREGRKPQAGRLRRASGCANGGDENGVSAARVIRDGTGLPQIRARADDPQDQEKASNRPDDDPRDGAAAEVTARRTPVAVARDDRGGLLPACKDSRDGLWHGLRRLDNFGRNGNSWRHWSKWQCGYDDVGACARAGFWYGPGTALSAAARADWLIAVNPRVGVDDVMTSGRSGRNATVVKQSATRLVFNVYDVLGKYGRSN</sequence>
<dbReference type="Proteomes" id="UP000481858">
    <property type="component" value="Unassembled WGS sequence"/>
</dbReference>
<dbReference type="InParanoid" id="A0A7C8ITG1"/>
<gene>
    <name evidence="2" type="ORF">GQX73_g4092</name>
</gene>
<proteinExistence type="predicted"/>
<dbReference type="AlphaFoldDB" id="A0A7C8ITG1"/>
<reference evidence="2 3" key="1">
    <citation type="submission" date="2019-12" db="EMBL/GenBank/DDBJ databases">
        <title>Draft genome sequence of the ascomycete Xylaria multiplex DSM 110363.</title>
        <authorList>
            <person name="Buettner E."/>
            <person name="Kellner H."/>
        </authorList>
    </citation>
    <scope>NUCLEOTIDE SEQUENCE [LARGE SCALE GENOMIC DNA]</scope>
    <source>
        <strain evidence="2 3">DSM 110363</strain>
    </source>
</reference>
<name>A0A7C8ITG1_9PEZI</name>
<feature type="compositionally biased region" description="Basic and acidic residues" evidence="1">
    <location>
        <begin position="39"/>
        <end position="53"/>
    </location>
</feature>
<comment type="caution">
    <text evidence="2">The sequence shown here is derived from an EMBL/GenBank/DDBJ whole genome shotgun (WGS) entry which is preliminary data.</text>
</comment>
<protein>
    <submittedName>
        <fullName evidence="2">Uncharacterized protein</fullName>
    </submittedName>
</protein>
<keyword evidence="3" id="KW-1185">Reference proteome</keyword>
<accession>A0A7C8ITG1</accession>
<organism evidence="2 3">
    <name type="scientific">Xylaria multiplex</name>
    <dbReference type="NCBI Taxonomy" id="323545"/>
    <lineage>
        <taxon>Eukaryota</taxon>
        <taxon>Fungi</taxon>
        <taxon>Dikarya</taxon>
        <taxon>Ascomycota</taxon>
        <taxon>Pezizomycotina</taxon>
        <taxon>Sordariomycetes</taxon>
        <taxon>Xylariomycetidae</taxon>
        <taxon>Xylariales</taxon>
        <taxon>Xylariaceae</taxon>
        <taxon>Xylaria</taxon>
    </lineage>
</organism>
<evidence type="ECO:0000313" key="3">
    <source>
        <dbReference type="Proteomes" id="UP000481858"/>
    </source>
</evidence>
<feature type="region of interest" description="Disordered" evidence="1">
    <location>
        <begin position="37"/>
        <end position="120"/>
    </location>
</feature>
<evidence type="ECO:0000256" key="1">
    <source>
        <dbReference type="SAM" id="MobiDB-lite"/>
    </source>
</evidence>